<evidence type="ECO:0000256" key="5">
    <source>
        <dbReference type="SAM" id="MobiDB-lite"/>
    </source>
</evidence>
<dbReference type="Gene3D" id="1.10.10.10">
    <property type="entry name" value="Winged helix-like DNA-binding domain superfamily/Winged helix DNA-binding domain"/>
    <property type="match status" value="1"/>
</dbReference>
<dbReference type="FunFam" id="1.10.10.10:FF:000001">
    <property type="entry name" value="LysR family transcriptional regulator"/>
    <property type="match status" value="1"/>
</dbReference>
<dbReference type="GO" id="GO:0003700">
    <property type="term" value="F:DNA-binding transcription factor activity"/>
    <property type="evidence" value="ECO:0007669"/>
    <property type="project" value="InterPro"/>
</dbReference>
<dbReference type="Proteomes" id="UP000435304">
    <property type="component" value="Unassembled WGS sequence"/>
</dbReference>
<gene>
    <name evidence="7" type="ORF">GC722_17380</name>
</gene>
<evidence type="ECO:0000259" key="6">
    <source>
        <dbReference type="PROSITE" id="PS50931"/>
    </source>
</evidence>
<evidence type="ECO:0000313" key="8">
    <source>
        <dbReference type="Proteomes" id="UP000435304"/>
    </source>
</evidence>
<reference evidence="7 8" key="1">
    <citation type="submission" date="2019-12" db="EMBL/GenBank/DDBJ databases">
        <title>Auraticoccus cholistani sp. nov., an actinomycete isolated from soil of Cholistan desert.</title>
        <authorList>
            <person name="Cheema M.T."/>
        </authorList>
    </citation>
    <scope>NUCLEOTIDE SEQUENCE [LARGE SCALE GENOMIC DNA]</scope>
    <source>
        <strain evidence="7 8">F435</strain>
    </source>
</reference>
<dbReference type="InterPro" id="IPR000847">
    <property type="entry name" value="LysR_HTH_N"/>
</dbReference>
<feature type="region of interest" description="Disordered" evidence="5">
    <location>
        <begin position="1"/>
        <end position="78"/>
    </location>
</feature>
<evidence type="ECO:0000256" key="4">
    <source>
        <dbReference type="ARBA" id="ARBA00023163"/>
    </source>
</evidence>
<comment type="caution">
    <text evidence="7">The sequence shown here is derived from an EMBL/GenBank/DDBJ whole genome shotgun (WGS) entry which is preliminary data.</text>
</comment>
<dbReference type="InterPro" id="IPR036388">
    <property type="entry name" value="WH-like_DNA-bd_sf"/>
</dbReference>
<evidence type="ECO:0000256" key="1">
    <source>
        <dbReference type="ARBA" id="ARBA00009437"/>
    </source>
</evidence>
<feature type="compositionally biased region" description="Gly residues" evidence="5">
    <location>
        <begin position="30"/>
        <end position="46"/>
    </location>
</feature>
<dbReference type="PANTHER" id="PTHR30346">
    <property type="entry name" value="TRANSCRIPTIONAL DUAL REGULATOR HCAR-RELATED"/>
    <property type="match status" value="1"/>
</dbReference>
<protein>
    <submittedName>
        <fullName evidence="7">LysR family transcriptional regulator</fullName>
    </submittedName>
</protein>
<organism evidence="7 8">
    <name type="scientific">Auraticoccus cholistanensis</name>
    <dbReference type="NCBI Taxonomy" id="2656650"/>
    <lineage>
        <taxon>Bacteria</taxon>
        <taxon>Bacillati</taxon>
        <taxon>Actinomycetota</taxon>
        <taxon>Actinomycetes</taxon>
        <taxon>Propionibacteriales</taxon>
        <taxon>Propionibacteriaceae</taxon>
        <taxon>Auraticoccus</taxon>
    </lineage>
</organism>
<evidence type="ECO:0000313" key="7">
    <source>
        <dbReference type="EMBL" id="MVA77772.1"/>
    </source>
</evidence>
<comment type="similarity">
    <text evidence="1">Belongs to the LysR transcriptional regulatory family.</text>
</comment>
<dbReference type="GO" id="GO:0003677">
    <property type="term" value="F:DNA binding"/>
    <property type="evidence" value="ECO:0007669"/>
    <property type="project" value="UniProtKB-KW"/>
</dbReference>
<name>A0A6A9V2F6_9ACTN</name>
<dbReference type="EMBL" id="WPCU01000010">
    <property type="protein sequence ID" value="MVA77772.1"/>
    <property type="molecule type" value="Genomic_DNA"/>
</dbReference>
<dbReference type="PROSITE" id="PS50931">
    <property type="entry name" value="HTH_LYSR"/>
    <property type="match status" value="1"/>
</dbReference>
<keyword evidence="2" id="KW-0805">Transcription regulation</keyword>
<dbReference type="PANTHER" id="PTHR30346:SF0">
    <property type="entry name" value="HCA OPERON TRANSCRIPTIONAL ACTIVATOR HCAR"/>
    <property type="match status" value="1"/>
</dbReference>
<keyword evidence="8" id="KW-1185">Reference proteome</keyword>
<sequence>MAPFQLAEPGQPRCGRLGGGAGAAHHGQRGRSGGGEQGASGQGGGGHGRHGRRRRSGDAKTDTGPAIPFRHRSLHGGRPTVAPVDVVEALRAFRAVALTGSFTRGAERCGVPQPVVSRRVAALERLLGAELLERTSRSVSITDTGRRVLPHAEELVAQWERIVAVTGSQQPPLVVALPPDPDPRALATLRQGLPGYDVRFLQADPEERLRAWQTGRADVALLATAPEPGTIDQPLGVASVEPPHGPRGYSLAWLRRPASERDRPPRVLHLQSEDAVPHVRDPLHRLVHAHGLRTDQLVVTAGRTDALTRVHERADLLVCTEAEASAAGLAWEPVRGLALTRAYRIAHRPELAEAVDLDRLRSRLTRAVAT</sequence>
<dbReference type="SUPFAM" id="SSF46785">
    <property type="entry name" value="Winged helix' DNA-binding domain"/>
    <property type="match status" value="1"/>
</dbReference>
<accession>A0A6A9V2F6</accession>
<keyword evidence="3" id="KW-0238">DNA-binding</keyword>
<proteinExistence type="inferred from homology"/>
<evidence type="ECO:0000256" key="3">
    <source>
        <dbReference type="ARBA" id="ARBA00023125"/>
    </source>
</evidence>
<dbReference type="GO" id="GO:0032993">
    <property type="term" value="C:protein-DNA complex"/>
    <property type="evidence" value="ECO:0007669"/>
    <property type="project" value="TreeGrafter"/>
</dbReference>
<feature type="domain" description="HTH lysR-type" evidence="6">
    <location>
        <begin position="90"/>
        <end position="142"/>
    </location>
</feature>
<keyword evidence="4" id="KW-0804">Transcription</keyword>
<evidence type="ECO:0000256" key="2">
    <source>
        <dbReference type="ARBA" id="ARBA00023015"/>
    </source>
</evidence>
<dbReference type="Pfam" id="PF00126">
    <property type="entry name" value="HTH_1"/>
    <property type="match status" value="1"/>
</dbReference>
<dbReference type="AlphaFoldDB" id="A0A6A9V2F6"/>
<dbReference type="PRINTS" id="PR00039">
    <property type="entry name" value="HTHLYSR"/>
</dbReference>
<dbReference type="InterPro" id="IPR036390">
    <property type="entry name" value="WH_DNA-bd_sf"/>
</dbReference>